<evidence type="ECO:0000313" key="2">
    <source>
        <dbReference type="EMBL" id="GHD13441.1"/>
    </source>
</evidence>
<accession>A0A918X5Y2</accession>
<dbReference type="EMBL" id="BMVC01000019">
    <property type="protein sequence ID" value="GHD13441.1"/>
    <property type="molecule type" value="Genomic_DNA"/>
</dbReference>
<reference evidence="2" key="2">
    <citation type="submission" date="2020-09" db="EMBL/GenBank/DDBJ databases">
        <authorList>
            <person name="Sun Q."/>
            <person name="Ohkuma M."/>
        </authorList>
    </citation>
    <scope>NUCLEOTIDE SEQUENCE</scope>
    <source>
        <strain evidence="2">JCM 4637</strain>
    </source>
</reference>
<sequence>MRAFVLYDKDGTITSAGIPAAADTGRQALLNQPGTAVTEVDLPDTSASGTRMTEQATGEDLTDKLTQVMADYRIEMSGNGPSLTRK</sequence>
<evidence type="ECO:0000256" key="1">
    <source>
        <dbReference type="SAM" id="MobiDB-lite"/>
    </source>
</evidence>
<feature type="region of interest" description="Disordered" evidence="1">
    <location>
        <begin position="39"/>
        <end position="62"/>
    </location>
</feature>
<gene>
    <name evidence="2" type="ORF">GCM10010334_71630</name>
</gene>
<comment type="caution">
    <text evidence="2">The sequence shown here is derived from an EMBL/GenBank/DDBJ whole genome shotgun (WGS) entry which is preliminary data.</text>
</comment>
<dbReference type="RefSeq" id="WP_189827952.1">
    <property type="nucleotide sequence ID" value="NZ_BMVC01000019.1"/>
</dbReference>
<organism evidence="2 3">
    <name type="scientific">Streptomyces finlayi</name>
    <dbReference type="NCBI Taxonomy" id="67296"/>
    <lineage>
        <taxon>Bacteria</taxon>
        <taxon>Bacillati</taxon>
        <taxon>Actinomycetota</taxon>
        <taxon>Actinomycetes</taxon>
        <taxon>Kitasatosporales</taxon>
        <taxon>Streptomycetaceae</taxon>
        <taxon>Streptomyces</taxon>
    </lineage>
</organism>
<evidence type="ECO:0000313" key="3">
    <source>
        <dbReference type="Proteomes" id="UP000638353"/>
    </source>
</evidence>
<protein>
    <submittedName>
        <fullName evidence="2">Uncharacterized protein</fullName>
    </submittedName>
</protein>
<dbReference type="AlphaFoldDB" id="A0A918X5Y2"/>
<feature type="compositionally biased region" description="Polar residues" evidence="1">
    <location>
        <begin position="45"/>
        <end position="56"/>
    </location>
</feature>
<dbReference type="Proteomes" id="UP000638353">
    <property type="component" value="Unassembled WGS sequence"/>
</dbReference>
<proteinExistence type="predicted"/>
<reference evidence="2" key="1">
    <citation type="journal article" date="2014" name="Int. J. Syst. Evol. Microbiol.">
        <title>Complete genome sequence of Corynebacterium casei LMG S-19264T (=DSM 44701T), isolated from a smear-ripened cheese.</title>
        <authorList>
            <consortium name="US DOE Joint Genome Institute (JGI-PGF)"/>
            <person name="Walter F."/>
            <person name="Albersmeier A."/>
            <person name="Kalinowski J."/>
            <person name="Ruckert C."/>
        </authorList>
    </citation>
    <scope>NUCLEOTIDE SEQUENCE</scope>
    <source>
        <strain evidence="2">JCM 4637</strain>
    </source>
</reference>
<name>A0A918X5Y2_9ACTN</name>